<dbReference type="EMBL" id="FQZM01000036">
    <property type="protein sequence ID" value="SHJ47748.1"/>
    <property type="molecule type" value="Genomic_DNA"/>
</dbReference>
<dbReference type="SUPFAM" id="SSF52540">
    <property type="entry name" value="P-loop containing nucleoside triphosphate hydrolases"/>
    <property type="match status" value="1"/>
</dbReference>
<dbReference type="GO" id="GO:0002949">
    <property type="term" value="P:tRNA threonylcarbamoyladenosine modification"/>
    <property type="evidence" value="ECO:0007669"/>
    <property type="project" value="InterPro"/>
</dbReference>
<evidence type="ECO:0000313" key="11">
    <source>
        <dbReference type="EMBL" id="SHJ47748.1"/>
    </source>
</evidence>
<keyword evidence="6" id="KW-0479">Metal-binding</keyword>
<protein>
    <recommendedName>
        <fullName evidence="3">tRNA threonylcarbamoyladenosine biosynthesis protein TsaE</fullName>
    </recommendedName>
    <alternativeName>
        <fullName evidence="10">t(6)A37 threonylcarbamoyladenosine biosynthesis protein TsaE</fullName>
    </alternativeName>
</protein>
<evidence type="ECO:0000256" key="9">
    <source>
        <dbReference type="ARBA" id="ARBA00022842"/>
    </source>
</evidence>
<evidence type="ECO:0000313" key="12">
    <source>
        <dbReference type="Proteomes" id="UP000184529"/>
    </source>
</evidence>
<dbReference type="RefSeq" id="WP_072870292.1">
    <property type="nucleotide sequence ID" value="NZ_FQZM01000036.1"/>
</dbReference>
<dbReference type="AlphaFoldDB" id="A0A1M6JM43"/>
<comment type="similarity">
    <text evidence="2">Belongs to the TsaE family.</text>
</comment>
<dbReference type="Pfam" id="PF02367">
    <property type="entry name" value="TsaE"/>
    <property type="match status" value="1"/>
</dbReference>
<evidence type="ECO:0000256" key="7">
    <source>
        <dbReference type="ARBA" id="ARBA00022741"/>
    </source>
</evidence>
<evidence type="ECO:0000256" key="4">
    <source>
        <dbReference type="ARBA" id="ARBA00022490"/>
    </source>
</evidence>
<dbReference type="GO" id="GO:0005737">
    <property type="term" value="C:cytoplasm"/>
    <property type="evidence" value="ECO:0007669"/>
    <property type="project" value="UniProtKB-SubCell"/>
</dbReference>
<evidence type="ECO:0000256" key="6">
    <source>
        <dbReference type="ARBA" id="ARBA00022723"/>
    </source>
</evidence>
<dbReference type="OrthoDB" id="9815896at2"/>
<dbReference type="GO" id="GO:0046872">
    <property type="term" value="F:metal ion binding"/>
    <property type="evidence" value="ECO:0007669"/>
    <property type="project" value="UniProtKB-KW"/>
</dbReference>
<keyword evidence="12" id="KW-1185">Reference proteome</keyword>
<keyword evidence="8" id="KW-0067">ATP-binding</keyword>
<evidence type="ECO:0000256" key="1">
    <source>
        <dbReference type="ARBA" id="ARBA00004496"/>
    </source>
</evidence>
<proteinExistence type="inferred from homology"/>
<dbReference type="STRING" id="1121432.SAMN02745219_02651"/>
<keyword evidence="4" id="KW-0963">Cytoplasm</keyword>
<dbReference type="Gene3D" id="3.40.50.300">
    <property type="entry name" value="P-loop containing nucleotide triphosphate hydrolases"/>
    <property type="match status" value="1"/>
</dbReference>
<dbReference type="PANTHER" id="PTHR33540:SF2">
    <property type="entry name" value="TRNA THREONYLCARBAMOYLADENOSINE BIOSYNTHESIS PROTEIN TSAE"/>
    <property type="match status" value="1"/>
</dbReference>
<dbReference type="InterPro" id="IPR003442">
    <property type="entry name" value="T6A_TsaE"/>
</dbReference>
<comment type="subcellular location">
    <subcellularLocation>
        <location evidence="1">Cytoplasm</location>
    </subcellularLocation>
</comment>
<dbReference type="Proteomes" id="UP000184529">
    <property type="component" value="Unassembled WGS sequence"/>
</dbReference>
<dbReference type="NCBIfam" id="TIGR00150">
    <property type="entry name" value="T6A_YjeE"/>
    <property type="match status" value="1"/>
</dbReference>
<name>A0A1M6JM43_9FIRM</name>
<dbReference type="PANTHER" id="PTHR33540">
    <property type="entry name" value="TRNA THREONYLCARBAMOYLADENOSINE BIOSYNTHESIS PROTEIN TSAE"/>
    <property type="match status" value="1"/>
</dbReference>
<gene>
    <name evidence="11" type="ORF">SAMN02745219_02651</name>
</gene>
<evidence type="ECO:0000256" key="3">
    <source>
        <dbReference type="ARBA" id="ARBA00019010"/>
    </source>
</evidence>
<evidence type="ECO:0000256" key="5">
    <source>
        <dbReference type="ARBA" id="ARBA00022694"/>
    </source>
</evidence>
<accession>A0A1M6JM43</accession>
<evidence type="ECO:0000256" key="8">
    <source>
        <dbReference type="ARBA" id="ARBA00022840"/>
    </source>
</evidence>
<dbReference type="InterPro" id="IPR027417">
    <property type="entry name" value="P-loop_NTPase"/>
</dbReference>
<keyword evidence="7" id="KW-0547">Nucleotide-binding</keyword>
<evidence type="ECO:0000256" key="2">
    <source>
        <dbReference type="ARBA" id="ARBA00007599"/>
    </source>
</evidence>
<sequence length="160" mass="17841">MALLWRTRSAGETEEFGRLLASVLLPGDVLCLHGDLGSGKTVLVRGIARGLGITGPVTSPTFTLINVYSGRLPLYHMDVYRLEGPEDMADLGYEEYFYGDGVTLVEWAERVEEVLPSERLDIYLKVPPAEPELREISLIPRGKRYEELVKELSALVRAGY</sequence>
<reference evidence="12" key="1">
    <citation type="submission" date="2016-11" db="EMBL/GenBank/DDBJ databases">
        <authorList>
            <person name="Varghese N."/>
            <person name="Submissions S."/>
        </authorList>
    </citation>
    <scope>NUCLEOTIDE SEQUENCE [LARGE SCALE GENOMIC DNA]</scope>
    <source>
        <strain evidence="12">DSM 16057</strain>
    </source>
</reference>
<keyword evidence="9" id="KW-0460">Magnesium</keyword>
<dbReference type="GO" id="GO:0005524">
    <property type="term" value="F:ATP binding"/>
    <property type="evidence" value="ECO:0007669"/>
    <property type="project" value="UniProtKB-KW"/>
</dbReference>
<organism evidence="11 12">
    <name type="scientific">Desulfofundulus thermosubterraneus DSM 16057</name>
    <dbReference type="NCBI Taxonomy" id="1121432"/>
    <lineage>
        <taxon>Bacteria</taxon>
        <taxon>Bacillati</taxon>
        <taxon>Bacillota</taxon>
        <taxon>Clostridia</taxon>
        <taxon>Eubacteriales</taxon>
        <taxon>Peptococcaceae</taxon>
        <taxon>Desulfofundulus</taxon>
    </lineage>
</organism>
<evidence type="ECO:0000256" key="10">
    <source>
        <dbReference type="ARBA" id="ARBA00032441"/>
    </source>
</evidence>
<keyword evidence="5" id="KW-0819">tRNA processing</keyword>